<name>A0A2S7IF09_9BACT</name>
<evidence type="ECO:0000313" key="2">
    <source>
        <dbReference type="EMBL" id="PQA53217.1"/>
    </source>
</evidence>
<dbReference type="EMBL" id="PTRA01000010">
    <property type="protein sequence ID" value="PQA53217.1"/>
    <property type="molecule type" value="Genomic_DNA"/>
</dbReference>
<feature type="transmembrane region" description="Helical" evidence="1">
    <location>
        <begin position="82"/>
        <end position="104"/>
    </location>
</feature>
<feature type="transmembrane region" description="Helical" evidence="1">
    <location>
        <begin position="21"/>
        <end position="41"/>
    </location>
</feature>
<proteinExistence type="predicted"/>
<accession>A0A2S7IF09</accession>
<protein>
    <submittedName>
        <fullName evidence="2">Uncharacterized protein</fullName>
    </submittedName>
</protein>
<organism evidence="2 3">
    <name type="scientific">Siphonobacter curvatus</name>
    <dbReference type="NCBI Taxonomy" id="2094562"/>
    <lineage>
        <taxon>Bacteria</taxon>
        <taxon>Pseudomonadati</taxon>
        <taxon>Bacteroidota</taxon>
        <taxon>Cytophagia</taxon>
        <taxon>Cytophagales</taxon>
        <taxon>Cytophagaceae</taxon>
        <taxon>Siphonobacter</taxon>
    </lineage>
</organism>
<evidence type="ECO:0000256" key="1">
    <source>
        <dbReference type="SAM" id="Phobius"/>
    </source>
</evidence>
<sequence>MKPLLPWLYLHQPYPNTQVRIALHLSFWFLIGLFIFSQHYISLRDPVHLPLLLSILSIILFPIIFNYYIISLWGIPALLKRRYTDLISCLIIVYVTTTAVYHYFIPILSLEYGGAYKGLISVYADAPLFIVLSKLSVLIYNYAFSFSQLSLPIFIKISKVINTIQRQQELLKGENYSSNCRL</sequence>
<gene>
    <name evidence="2" type="ORF">C5O19_25140</name>
</gene>
<reference evidence="3" key="1">
    <citation type="submission" date="2018-02" db="EMBL/GenBank/DDBJ databases">
        <title>Genome sequencing of Solimonas sp. HR-BB.</title>
        <authorList>
            <person name="Lee Y."/>
            <person name="Jeon C.O."/>
        </authorList>
    </citation>
    <scope>NUCLEOTIDE SEQUENCE [LARGE SCALE GENOMIC DNA]</scope>
    <source>
        <strain evidence="3">HR-U</strain>
    </source>
</reference>
<keyword evidence="1" id="KW-0472">Membrane</keyword>
<keyword evidence="3" id="KW-1185">Reference proteome</keyword>
<evidence type="ECO:0000313" key="3">
    <source>
        <dbReference type="Proteomes" id="UP000239590"/>
    </source>
</evidence>
<feature type="transmembrane region" description="Helical" evidence="1">
    <location>
        <begin position="124"/>
        <end position="144"/>
    </location>
</feature>
<comment type="caution">
    <text evidence="2">The sequence shown here is derived from an EMBL/GenBank/DDBJ whole genome shotgun (WGS) entry which is preliminary data.</text>
</comment>
<keyword evidence="1" id="KW-1133">Transmembrane helix</keyword>
<dbReference type="AlphaFoldDB" id="A0A2S7IF09"/>
<dbReference type="Proteomes" id="UP000239590">
    <property type="component" value="Unassembled WGS sequence"/>
</dbReference>
<keyword evidence="1" id="KW-0812">Transmembrane</keyword>
<feature type="transmembrane region" description="Helical" evidence="1">
    <location>
        <begin position="47"/>
        <end position="70"/>
    </location>
</feature>